<accession>A0A6L2JMM3</accession>
<name>A0A6L2JMM3_TANCI</name>
<evidence type="ECO:0000256" key="2">
    <source>
        <dbReference type="SAM" id="Phobius"/>
    </source>
</evidence>
<feature type="transmembrane region" description="Helical" evidence="2">
    <location>
        <begin position="693"/>
        <end position="712"/>
    </location>
</feature>
<keyword evidence="2" id="KW-0472">Membrane</keyword>
<keyword evidence="3" id="KW-0548">Nucleotidyltransferase</keyword>
<keyword evidence="2" id="KW-0812">Transmembrane</keyword>
<dbReference type="EMBL" id="BKCJ010001005">
    <property type="protein sequence ID" value="GEU38050.1"/>
    <property type="molecule type" value="Genomic_DNA"/>
</dbReference>
<feature type="transmembrane region" description="Helical" evidence="2">
    <location>
        <begin position="667"/>
        <end position="686"/>
    </location>
</feature>
<evidence type="ECO:0000256" key="1">
    <source>
        <dbReference type="SAM" id="MobiDB-lite"/>
    </source>
</evidence>
<organism evidence="3">
    <name type="scientific">Tanacetum cinerariifolium</name>
    <name type="common">Dalmatian daisy</name>
    <name type="synonym">Chrysanthemum cinerariifolium</name>
    <dbReference type="NCBI Taxonomy" id="118510"/>
    <lineage>
        <taxon>Eukaryota</taxon>
        <taxon>Viridiplantae</taxon>
        <taxon>Streptophyta</taxon>
        <taxon>Embryophyta</taxon>
        <taxon>Tracheophyta</taxon>
        <taxon>Spermatophyta</taxon>
        <taxon>Magnoliopsida</taxon>
        <taxon>eudicotyledons</taxon>
        <taxon>Gunneridae</taxon>
        <taxon>Pentapetalae</taxon>
        <taxon>asterids</taxon>
        <taxon>campanulids</taxon>
        <taxon>Asterales</taxon>
        <taxon>Asteraceae</taxon>
        <taxon>Asteroideae</taxon>
        <taxon>Anthemideae</taxon>
        <taxon>Anthemidinae</taxon>
        <taxon>Tanacetum</taxon>
    </lineage>
</organism>
<feature type="transmembrane region" description="Helical" evidence="2">
    <location>
        <begin position="728"/>
        <end position="746"/>
    </location>
</feature>
<protein>
    <submittedName>
        <fullName evidence="3">RNA-directed DNA polymerase, eukaryota, reverse transcriptase zinc-binding domain protein</fullName>
    </submittedName>
</protein>
<comment type="caution">
    <text evidence="3">The sequence shown here is derived from an EMBL/GenBank/DDBJ whole genome shotgun (WGS) entry which is preliminary data.</text>
</comment>
<reference evidence="3" key="1">
    <citation type="journal article" date="2019" name="Sci. Rep.">
        <title>Draft genome of Tanacetum cinerariifolium, the natural source of mosquito coil.</title>
        <authorList>
            <person name="Yamashiro T."/>
            <person name="Shiraishi A."/>
            <person name="Satake H."/>
            <person name="Nakayama K."/>
        </authorList>
    </citation>
    <scope>NUCLEOTIDE SEQUENCE</scope>
</reference>
<dbReference type="GO" id="GO:0003964">
    <property type="term" value="F:RNA-directed DNA polymerase activity"/>
    <property type="evidence" value="ECO:0007669"/>
    <property type="project" value="UniProtKB-KW"/>
</dbReference>
<dbReference type="AlphaFoldDB" id="A0A6L2JMM3"/>
<feature type="compositionally biased region" description="Polar residues" evidence="1">
    <location>
        <begin position="379"/>
        <end position="398"/>
    </location>
</feature>
<keyword evidence="2" id="KW-1133">Transmembrane helix</keyword>
<gene>
    <name evidence="3" type="ORF">Tci_010028</name>
</gene>
<proteinExistence type="predicted"/>
<sequence>MALILMAKAFKLNYSTPTKNNQRISSNLRNRQIAQPRMNIRKDRQMKMVRAMIGINLNGMLGRMQEIRLGIANQNANQNGNGNVVAARVEGNDNGNNGNHIKCYNYRGLGHYARNYTVRPRRRDGDIDEIEKVNANCILMANLQPVSTSSTQTDKAPIYDSDGSAETLYNQPSTMELNSETPIVKSVDINAKLTSYAGATGASTKDQTKVEANFRSLLADKVFNGVNISIPLKVFEKVSVRFENTLYGYFIGNRMDFLVVEYYTLILGGGANLKESITMGIPDLDGPGFTTKTIRVEYEWKPPRWKTCNIFGHMVKSCPKKVVTTLVVNDTNDGFQQVVNKKRNHNRNLAGKKLPKGVLVVKGFQVGKDFTFQPRAPKASSNSGGTHSENIRGFNQSPNQKEVHQVVNENNLSVCAILESHVDVASVYDTCKKVCRRPWVFMGDFNVALNLEDHYSGGYEPNVDMRKFKECVQTIEVVKSSWNVSIEGFAMYRVVKRLKGLKSSFCKLLHDHGNLHERVNRICVELDEAKKYIDMDPSSSILREENAHYLLSFKEAWLDEEIVKSKCTKNRIDMVSDSSNTLYDEGLGDNVSINQSAFVPGRRISNNILFTQVLMRNYHRRCGPPRFASKADIQKAYDMVDWMFLETSSNELCYGSSNFDVVAKGAFVLYAAWTLYLIGLMIAFIVPISKGKTIINILSRIVVAATSYYIWLERNGRLFKEKTLSPDQIVQVILSMVWLKLVTFKFKKMSTRSYLLLDQWKIPSYYIAHDGSFR</sequence>
<keyword evidence="3" id="KW-0695">RNA-directed DNA polymerase</keyword>
<keyword evidence="3" id="KW-0808">Transferase</keyword>
<evidence type="ECO:0000313" key="3">
    <source>
        <dbReference type="EMBL" id="GEU38050.1"/>
    </source>
</evidence>
<feature type="region of interest" description="Disordered" evidence="1">
    <location>
        <begin position="375"/>
        <end position="398"/>
    </location>
</feature>